<dbReference type="EMBL" id="FNVG01000005">
    <property type="protein sequence ID" value="SEF93033.1"/>
    <property type="molecule type" value="Genomic_DNA"/>
</dbReference>
<protein>
    <submittedName>
        <fullName evidence="1">Uncharacterized protein</fullName>
    </submittedName>
</protein>
<organism evidence="1 2">
    <name type="scientific">Vibrio hangzhouensis</name>
    <dbReference type="NCBI Taxonomy" id="462991"/>
    <lineage>
        <taxon>Bacteria</taxon>
        <taxon>Pseudomonadati</taxon>
        <taxon>Pseudomonadota</taxon>
        <taxon>Gammaproteobacteria</taxon>
        <taxon>Vibrionales</taxon>
        <taxon>Vibrionaceae</taxon>
        <taxon>Vibrio</taxon>
    </lineage>
</organism>
<name>A0A1H5W0U4_9VIBR</name>
<sequence>MSDKNKIRDRDENGRINRKYTCNHKRLKLDSAPKAWVNVFMTRPKRRMERELCRRVVHSQGIDGEHVFPLGNHKPHFYYL</sequence>
<accession>A0A1H5W0U4</accession>
<gene>
    <name evidence="1" type="ORF">SAMN04488244_10589</name>
</gene>
<evidence type="ECO:0000313" key="1">
    <source>
        <dbReference type="EMBL" id="SEF93033.1"/>
    </source>
</evidence>
<reference evidence="2" key="1">
    <citation type="submission" date="2016-10" db="EMBL/GenBank/DDBJ databases">
        <authorList>
            <person name="Varghese N."/>
            <person name="Submissions S."/>
        </authorList>
    </citation>
    <scope>NUCLEOTIDE SEQUENCE [LARGE SCALE GENOMIC DNA]</scope>
    <source>
        <strain evidence="2">CGMCC 1.7062</strain>
    </source>
</reference>
<dbReference type="RefSeq" id="WP_103879596.1">
    <property type="nucleotide sequence ID" value="NZ_FNVG01000005.1"/>
</dbReference>
<dbReference type="AlphaFoldDB" id="A0A1H5W0U4"/>
<proteinExistence type="predicted"/>
<evidence type="ECO:0000313" key="2">
    <source>
        <dbReference type="Proteomes" id="UP000236721"/>
    </source>
</evidence>
<dbReference type="Proteomes" id="UP000236721">
    <property type="component" value="Unassembled WGS sequence"/>
</dbReference>
<keyword evidence="2" id="KW-1185">Reference proteome</keyword>
<dbReference type="OrthoDB" id="6293707at2"/>